<dbReference type="RefSeq" id="WP_118212606.1">
    <property type="nucleotide sequence ID" value="NZ_JAQEAN010000008.1"/>
</dbReference>
<keyword evidence="1" id="KW-0472">Membrane</keyword>
<feature type="transmembrane region" description="Helical" evidence="1">
    <location>
        <begin position="38"/>
        <end position="59"/>
    </location>
</feature>
<dbReference type="EMBL" id="QRHG01000006">
    <property type="protein sequence ID" value="RHF62356.1"/>
    <property type="molecule type" value="Genomic_DNA"/>
</dbReference>
<evidence type="ECO:0000256" key="1">
    <source>
        <dbReference type="SAM" id="Phobius"/>
    </source>
</evidence>
<organism evidence="2 3">
    <name type="scientific">[Ruminococcus] lactaris</name>
    <dbReference type="NCBI Taxonomy" id="46228"/>
    <lineage>
        <taxon>Bacteria</taxon>
        <taxon>Bacillati</taxon>
        <taxon>Bacillota</taxon>
        <taxon>Clostridia</taxon>
        <taxon>Lachnospirales</taxon>
        <taxon>Lachnospiraceae</taxon>
        <taxon>Mediterraneibacter</taxon>
    </lineage>
</organism>
<reference evidence="2 3" key="1">
    <citation type="submission" date="2018-08" db="EMBL/GenBank/DDBJ databases">
        <title>A genome reference for cultivated species of the human gut microbiota.</title>
        <authorList>
            <person name="Zou Y."/>
            <person name="Xue W."/>
            <person name="Luo G."/>
        </authorList>
    </citation>
    <scope>NUCLEOTIDE SEQUENCE [LARGE SCALE GENOMIC DNA]</scope>
    <source>
        <strain evidence="2 3">AM25-1LB</strain>
    </source>
</reference>
<gene>
    <name evidence="2" type="ORF">DW672_03700</name>
</gene>
<sequence>MTKFTIMTMDDTKEVGELFETHETALINFGAEMYRKGMIKGALILGGGMVIGMITKPIADKLVKKVKVKHSKGE</sequence>
<name>A0A414P816_9FIRM</name>
<dbReference type="Proteomes" id="UP000284902">
    <property type="component" value="Unassembled WGS sequence"/>
</dbReference>
<dbReference type="AlphaFoldDB" id="A0A414P816"/>
<keyword evidence="1" id="KW-0812">Transmembrane</keyword>
<comment type="caution">
    <text evidence="2">The sequence shown here is derived from an EMBL/GenBank/DDBJ whole genome shotgun (WGS) entry which is preliminary data.</text>
</comment>
<proteinExistence type="predicted"/>
<evidence type="ECO:0000313" key="2">
    <source>
        <dbReference type="EMBL" id="RHF62356.1"/>
    </source>
</evidence>
<evidence type="ECO:0000313" key="3">
    <source>
        <dbReference type="Proteomes" id="UP000284902"/>
    </source>
</evidence>
<accession>A0A414P816</accession>
<protein>
    <submittedName>
        <fullName evidence="2">Uncharacterized protein</fullName>
    </submittedName>
</protein>
<keyword evidence="1" id="KW-1133">Transmembrane helix</keyword>